<organism evidence="7 8">
    <name type="scientific">Elaeis guineensis var. tenera</name>
    <name type="common">Oil palm</name>
    <dbReference type="NCBI Taxonomy" id="51953"/>
    <lineage>
        <taxon>Eukaryota</taxon>
        <taxon>Viridiplantae</taxon>
        <taxon>Streptophyta</taxon>
        <taxon>Embryophyta</taxon>
        <taxon>Tracheophyta</taxon>
        <taxon>Spermatophyta</taxon>
        <taxon>Magnoliopsida</taxon>
        <taxon>Liliopsida</taxon>
        <taxon>Arecaceae</taxon>
        <taxon>Arecoideae</taxon>
        <taxon>Cocoseae</taxon>
        <taxon>Elaeidinae</taxon>
        <taxon>Elaeis</taxon>
    </lineage>
</organism>
<dbReference type="CDD" id="cd17416">
    <property type="entry name" value="MFS_NPF1_2"/>
    <property type="match status" value="1"/>
</dbReference>
<gene>
    <name evidence="8" type="primary">LOC105047361</name>
</gene>
<comment type="subcellular location">
    <subcellularLocation>
        <location evidence="1">Membrane</location>
        <topology evidence="1">Multi-pass membrane protein</topology>
    </subcellularLocation>
</comment>
<evidence type="ECO:0000256" key="5">
    <source>
        <dbReference type="ARBA" id="ARBA00023136"/>
    </source>
</evidence>
<dbReference type="OrthoDB" id="8904098at2759"/>
<dbReference type="GO" id="GO:0016020">
    <property type="term" value="C:membrane"/>
    <property type="evidence" value="ECO:0007669"/>
    <property type="project" value="UniProtKB-SubCell"/>
</dbReference>
<evidence type="ECO:0000256" key="6">
    <source>
        <dbReference type="SAM" id="Phobius"/>
    </source>
</evidence>
<accession>A0A6I9RE94</accession>
<evidence type="ECO:0000256" key="4">
    <source>
        <dbReference type="ARBA" id="ARBA00022989"/>
    </source>
</evidence>
<feature type="transmembrane region" description="Helical" evidence="6">
    <location>
        <begin position="167"/>
        <end position="193"/>
    </location>
</feature>
<keyword evidence="7" id="KW-1185">Reference proteome</keyword>
<keyword evidence="4 6" id="KW-1133">Transmembrane helix</keyword>
<dbReference type="InParanoid" id="A0A6I9RE94"/>
<dbReference type="Proteomes" id="UP000504607">
    <property type="component" value="Chromosome 6"/>
</dbReference>
<dbReference type="PANTHER" id="PTHR11654">
    <property type="entry name" value="OLIGOPEPTIDE TRANSPORTER-RELATED"/>
    <property type="match status" value="1"/>
</dbReference>
<feature type="transmembrane region" description="Helical" evidence="6">
    <location>
        <begin position="91"/>
        <end position="111"/>
    </location>
</feature>
<feature type="transmembrane region" description="Helical" evidence="6">
    <location>
        <begin position="245"/>
        <end position="265"/>
    </location>
</feature>
<protein>
    <submittedName>
        <fullName evidence="8">Protein NRT1/ PTR FAMILY 1.2</fullName>
    </submittedName>
</protein>
<dbReference type="InterPro" id="IPR036259">
    <property type="entry name" value="MFS_trans_sf"/>
</dbReference>
<dbReference type="Pfam" id="PF00854">
    <property type="entry name" value="PTR2"/>
    <property type="match status" value="1"/>
</dbReference>
<keyword evidence="3 6" id="KW-0812">Transmembrane</keyword>
<feature type="transmembrane region" description="Helical" evidence="6">
    <location>
        <begin position="118"/>
        <end position="137"/>
    </location>
</feature>
<reference evidence="8" key="1">
    <citation type="submission" date="2025-08" db="UniProtKB">
        <authorList>
            <consortium name="RefSeq"/>
        </authorList>
    </citation>
    <scope>IDENTIFICATION</scope>
</reference>
<sequence>MLSTFCQSSSPFLSSFSKEDVAPFACKKRLEFTMDQEKMSQQPPKRKGGLKTIPFIMTNEIFEKVASFGLMPNMIIYLTEVYHMTPVTAGSVLFIWGAISYFLPIFGAFLSDAYLGRFLVIAIASVACLQGMVLLWLTAMLPGANPPACDPADLVLGKCQSPSNSQLALLFSSFALISIGTGGIRPCSLAFGADQFDRKDNPQNERTLQTFFNWYYATIGISFIIASTVIVYIQDKMGWKVGFGVPVVLMALSIVFFLLGSFLYIKVRGNSSMLTGLAQAIVASIKNQRLVLPSETADCRYHHKKGGSNIMVPTENLRSLNKACIIRNPEEDLNPDGSAADPWKLCSVEQVEVLKSVVRVMPIWSTGIMPGVIINQQMFPPLQAGTMDRHMGSKFQIPKGSFGVFGIITLTLWVAIYDRLIVPRLAKITGRPRGLSLRQRMGIGLAISCIATAVAATVEGMRRRRAIEEGLADHPSAIVNMSAMWLVPQNCLSGLAEAFNIIAQIEFYYSEFPKSMASIGMSLISLGLGVGDLVASLILELVDKRSGRNGRVSWVAANLNRGHFDYYYWILTLLSVCNFFYFLVCSWAYGEEGKNRFHEEEDLVVEELDTKPGELSVIL</sequence>
<dbReference type="GO" id="GO:0022857">
    <property type="term" value="F:transmembrane transporter activity"/>
    <property type="evidence" value="ECO:0007669"/>
    <property type="project" value="InterPro"/>
</dbReference>
<feature type="transmembrane region" description="Helical" evidence="6">
    <location>
        <begin position="397"/>
        <end position="417"/>
    </location>
</feature>
<name>A0A6I9RE94_ELAGV</name>
<feature type="transmembrane region" description="Helical" evidence="6">
    <location>
        <begin position="519"/>
        <end position="539"/>
    </location>
</feature>
<feature type="transmembrane region" description="Helical" evidence="6">
    <location>
        <begin position="214"/>
        <end position="233"/>
    </location>
</feature>
<proteinExistence type="inferred from homology"/>
<dbReference type="AlphaFoldDB" id="A0A6I9RE94"/>
<dbReference type="SUPFAM" id="SSF103473">
    <property type="entry name" value="MFS general substrate transporter"/>
    <property type="match status" value="1"/>
</dbReference>
<dbReference type="FunCoup" id="A0A6I9RE94">
    <property type="interactions" value="1587"/>
</dbReference>
<dbReference type="RefSeq" id="XP_010924574.3">
    <property type="nucleotide sequence ID" value="XM_010926272.3"/>
</dbReference>
<keyword evidence="5 6" id="KW-0472">Membrane</keyword>
<evidence type="ECO:0000256" key="2">
    <source>
        <dbReference type="ARBA" id="ARBA00005982"/>
    </source>
</evidence>
<dbReference type="InterPro" id="IPR000109">
    <property type="entry name" value="POT_fam"/>
</dbReference>
<comment type="similarity">
    <text evidence="2">Belongs to the major facilitator superfamily. Proton-dependent oligopeptide transporter (POT/PTR) (TC 2.A.17) family.</text>
</comment>
<evidence type="ECO:0000313" key="7">
    <source>
        <dbReference type="Proteomes" id="UP000504607"/>
    </source>
</evidence>
<feature type="transmembrane region" description="Helical" evidence="6">
    <location>
        <begin position="61"/>
        <end position="79"/>
    </location>
</feature>
<feature type="transmembrane region" description="Helical" evidence="6">
    <location>
        <begin position="566"/>
        <end position="589"/>
    </location>
</feature>
<evidence type="ECO:0000256" key="1">
    <source>
        <dbReference type="ARBA" id="ARBA00004141"/>
    </source>
</evidence>
<evidence type="ECO:0000256" key="3">
    <source>
        <dbReference type="ARBA" id="ARBA00022692"/>
    </source>
</evidence>
<feature type="transmembrane region" description="Helical" evidence="6">
    <location>
        <begin position="437"/>
        <end position="458"/>
    </location>
</feature>
<dbReference type="Gene3D" id="1.20.1250.20">
    <property type="entry name" value="MFS general substrate transporter like domains"/>
    <property type="match status" value="1"/>
</dbReference>
<evidence type="ECO:0000313" key="8">
    <source>
        <dbReference type="RefSeq" id="XP_010924574.3"/>
    </source>
</evidence>
<dbReference type="KEGG" id="egu:105047361"/>